<name>A0A7K0FME1_9SPHI</name>
<dbReference type="InterPro" id="IPR016024">
    <property type="entry name" value="ARM-type_fold"/>
</dbReference>
<evidence type="ECO:0000313" key="1">
    <source>
        <dbReference type="EMBL" id="MRX47128.1"/>
    </source>
</evidence>
<dbReference type="AlphaFoldDB" id="A0A7K0FME1"/>
<organism evidence="1 2">
    <name type="scientific">Pedobacter puniceum</name>
    <dbReference type="NCBI Taxonomy" id="2666136"/>
    <lineage>
        <taxon>Bacteria</taxon>
        <taxon>Pseudomonadati</taxon>
        <taxon>Bacteroidota</taxon>
        <taxon>Sphingobacteriia</taxon>
        <taxon>Sphingobacteriales</taxon>
        <taxon>Sphingobacteriaceae</taxon>
        <taxon>Pedobacter</taxon>
    </lineage>
</organism>
<dbReference type="SUPFAM" id="SSF48371">
    <property type="entry name" value="ARM repeat"/>
    <property type="match status" value="1"/>
</dbReference>
<dbReference type="Gene3D" id="1.25.10.10">
    <property type="entry name" value="Leucine-rich Repeat Variant"/>
    <property type="match status" value="1"/>
</dbReference>
<sequence>MTDDKLKLEFEQLKKDVFSDDWELVKSSADRLGQIGGDEVVDFLISLIALDNSGIRNRAALALEDIKDNRALEPLLTAIFKKENHNYNGTMVFALESLDCSQKLKEIFRILFYETYESKISAYAILSDQIFDFTKEDLLEIQNMWDDCKQHPDKCPCYDDIETREMMQDAVDGFMSYLNPKPTIKKRTKTTDNVNTKKKPSS</sequence>
<dbReference type="EMBL" id="WKJI01000002">
    <property type="protein sequence ID" value="MRX47128.1"/>
    <property type="molecule type" value="Genomic_DNA"/>
</dbReference>
<comment type="caution">
    <text evidence="1">The sequence shown here is derived from an EMBL/GenBank/DDBJ whole genome shotgun (WGS) entry which is preliminary data.</text>
</comment>
<protein>
    <recommendedName>
        <fullName evidence="3">HEAT repeat domain-containing protein</fullName>
    </recommendedName>
</protein>
<accession>A0A7K0FME1</accession>
<dbReference type="RefSeq" id="WP_154287289.1">
    <property type="nucleotide sequence ID" value="NZ_WKJI01000002.1"/>
</dbReference>
<dbReference type="InterPro" id="IPR011989">
    <property type="entry name" value="ARM-like"/>
</dbReference>
<gene>
    <name evidence="1" type="ORF">GJJ64_08025</name>
</gene>
<reference evidence="1 2" key="1">
    <citation type="submission" date="2019-11" db="EMBL/GenBank/DDBJ databases">
        <authorList>
            <person name="Cheng Q."/>
            <person name="Yang Z."/>
        </authorList>
    </citation>
    <scope>NUCLEOTIDE SEQUENCE [LARGE SCALE GENOMIC DNA]</scope>
    <source>
        <strain evidence="1 2">HX-22-1</strain>
    </source>
</reference>
<dbReference type="Pfam" id="PF13646">
    <property type="entry name" value="HEAT_2"/>
    <property type="match status" value="1"/>
</dbReference>
<proteinExistence type="predicted"/>
<evidence type="ECO:0000313" key="2">
    <source>
        <dbReference type="Proteomes" id="UP000462931"/>
    </source>
</evidence>
<evidence type="ECO:0008006" key="3">
    <source>
        <dbReference type="Google" id="ProtNLM"/>
    </source>
</evidence>
<dbReference type="Proteomes" id="UP000462931">
    <property type="component" value="Unassembled WGS sequence"/>
</dbReference>
<keyword evidence="2" id="KW-1185">Reference proteome</keyword>